<dbReference type="PRINTS" id="PR00039">
    <property type="entry name" value="HTHLYSR"/>
</dbReference>
<keyword evidence="4" id="KW-0804">Transcription</keyword>
<dbReference type="OrthoDB" id="9811588at2"/>
<dbReference type="FunFam" id="1.10.10.10:FF:000001">
    <property type="entry name" value="LysR family transcriptional regulator"/>
    <property type="match status" value="1"/>
</dbReference>
<dbReference type="PANTHER" id="PTHR30346">
    <property type="entry name" value="TRANSCRIPTIONAL DUAL REGULATOR HCAR-RELATED"/>
    <property type="match status" value="1"/>
</dbReference>
<reference evidence="6 7" key="1">
    <citation type="submission" date="2018-10" db="EMBL/GenBank/DDBJ databases">
        <title>Genomic Encyclopedia of Archaeal and Bacterial Type Strains, Phase II (KMG-II): from individual species to whole genera.</title>
        <authorList>
            <person name="Goeker M."/>
        </authorList>
    </citation>
    <scope>NUCLEOTIDE SEQUENCE [LARGE SCALE GENOMIC DNA]</scope>
    <source>
        <strain evidence="6 7">DSM 25217</strain>
    </source>
</reference>
<organism evidence="6 7">
    <name type="scientific">Eilatimonas milleporae</name>
    <dbReference type="NCBI Taxonomy" id="911205"/>
    <lineage>
        <taxon>Bacteria</taxon>
        <taxon>Pseudomonadati</taxon>
        <taxon>Pseudomonadota</taxon>
        <taxon>Alphaproteobacteria</taxon>
        <taxon>Kordiimonadales</taxon>
        <taxon>Kordiimonadaceae</taxon>
        <taxon>Eilatimonas</taxon>
    </lineage>
</organism>
<dbReference type="InterPro" id="IPR005119">
    <property type="entry name" value="LysR_subst-bd"/>
</dbReference>
<protein>
    <submittedName>
        <fullName evidence="6">DNA-binding transcriptional LysR family regulator</fullName>
    </submittedName>
</protein>
<dbReference type="GO" id="GO:0032993">
    <property type="term" value="C:protein-DNA complex"/>
    <property type="evidence" value="ECO:0007669"/>
    <property type="project" value="TreeGrafter"/>
</dbReference>
<dbReference type="InterPro" id="IPR036388">
    <property type="entry name" value="WH-like_DNA-bd_sf"/>
</dbReference>
<evidence type="ECO:0000256" key="4">
    <source>
        <dbReference type="ARBA" id="ARBA00023163"/>
    </source>
</evidence>
<dbReference type="InterPro" id="IPR000847">
    <property type="entry name" value="LysR_HTH_N"/>
</dbReference>
<keyword evidence="7" id="KW-1185">Reference proteome</keyword>
<dbReference type="InterPro" id="IPR036390">
    <property type="entry name" value="WH_DNA-bd_sf"/>
</dbReference>
<dbReference type="AlphaFoldDB" id="A0A3M0CG13"/>
<comment type="similarity">
    <text evidence="1">Belongs to the LysR transcriptional regulatory family.</text>
</comment>
<dbReference type="EMBL" id="REFR01000011">
    <property type="protein sequence ID" value="RMB07925.1"/>
    <property type="molecule type" value="Genomic_DNA"/>
</dbReference>
<keyword evidence="2" id="KW-0805">Transcription regulation</keyword>
<dbReference type="InParanoid" id="A0A3M0CG13"/>
<evidence type="ECO:0000259" key="5">
    <source>
        <dbReference type="PROSITE" id="PS50931"/>
    </source>
</evidence>
<dbReference type="GO" id="GO:0003677">
    <property type="term" value="F:DNA binding"/>
    <property type="evidence" value="ECO:0007669"/>
    <property type="project" value="UniProtKB-KW"/>
</dbReference>
<dbReference type="Proteomes" id="UP000271227">
    <property type="component" value="Unassembled WGS sequence"/>
</dbReference>
<accession>A0A3M0CG13</accession>
<proteinExistence type="inferred from homology"/>
<dbReference type="Pfam" id="PF00126">
    <property type="entry name" value="HTH_1"/>
    <property type="match status" value="1"/>
</dbReference>
<comment type="caution">
    <text evidence="6">The sequence shown here is derived from an EMBL/GenBank/DDBJ whole genome shotgun (WGS) entry which is preliminary data.</text>
</comment>
<dbReference type="PANTHER" id="PTHR30346:SF28">
    <property type="entry name" value="HTH-TYPE TRANSCRIPTIONAL REGULATOR CYNR"/>
    <property type="match status" value="1"/>
</dbReference>
<evidence type="ECO:0000256" key="1">
    <source>
        <dbReference type="ARBA" id="ARBA00009437"/>
    </source>
</evidence>
<evidence type="ECO:0000313" key="7">
    <source>
        <dbReference type="Proteomes" id="UP000271227"/>
    </source>
</evidence>
<name>A0A3M0CG13_9PROT</name>
<sequence>MDVRHLRTFAMLAEELHFGRTALRLNTSQPVVSRTVKELERDVGVTLVERSARRVSLTRAGRLFLARARTALENIAAGTREARSGFSNDIDSVRLGVLIGTAQPFSGSLLTTFQKAHPLATVSLVTLTERTLATALTERHVDAAIASNDCLPGHLNRLEIGQAEIEIFVGDGHFLSDRTAIAFDDLADVPLVVPSPDAHPMLHDRIRALFRHKGIEPDVAVVADDILQMLCIAAIGAAVALAPAYTGLQIPGLVRRPLSPRFYAPFSLAWMGSSRVTDALCEAAVSASATGQHAGDGPDSG</sequence>
<dbReference type="GO" id="GO:0003700">
    <property type="term" value="F:DNA-binding transcription factor activity"/>
    <property type="evidence" value="ECO:0007669"/>
    <property type="project" value="InterPro"/>
</dbReference>
<keyword evidence="3 6" id="KW-0238">DNA-binding</keyword>
<dbReference type="Gene3D" id="1.10.10.10">
    <property type="entry name" value="Winged helix-like DNA-binding domain superfamily/Winged helix DNA-binding domain"/>
    <property type="match status" value="1"/>
</dbReference>
<dbReference type="Gene3D" id="3.40.190.290">
    <property type="match status" value="1"/>
</dbReference>
<dbReference type="SUPFAM" id="SSF46785">
    <property type="entry name" value="Winged helix' DNA-binding domain"/>
    <property type="match status" value="1"/>
</dbReference>
<evidence type="ECO:0000313" key="6">
    <source>
        <dbReference type="EMBL" id="RMB07925.1"/>
    </source>
</evidence>
<dbReference type="RefSeq" id="WP_121938694.1">
    <property type="nucleotide sequence ID" value="NZ_REFR01000011.1"/>
</dbReference>
<dbReference type="PROSITE" id="PS50931">
    <property type="entry name" value="HTH_LYSR"/>
    <property type="match status" value="1"/>
</dbReference>
<evidence type="ECO:0000256" key="3">
    <source>
        <dbReference type="ARBA" id="ARBA00023125"/>
    </source>
</evidence>
<dbReference type="SUPFAM" id="SSF53850">
    <property type="entry name" value="Periplasmic binding protein-like II"/>
    <property type="match status" value="1"/>
</dbReference>
<feature type="domain" description="HTH lysR-type" evidence="5">
    <location>
        <begin position="1"/>
        <end position="58"/>
    </location>
</feature>
<dbReference type="Pfam" id="PF03466">
    <property type="entry name" value="LysR_substrate"/>
    <property type="match status" value="1"/>
</dbReference>
<gene>
    <name evidence="6" type="ORF">BXY39_2019</name>
</gene>
<evidence type="ECO:0000256" key="2">
    <source>
        <dbReference type="ARBA" id="ARBA00023015"/>
    </source>
</evidence>